<feature type="binding site" evidence="1">
    <location>
        <position position="91"/>
    </location>
    <ligand>
        <name>2-oxoglutarate</name>
        <dbReference type="ChEBI" id="CHEBI:16810"/>
    </ligand>
</feature>
<dbReference type="SUPFAM" id="SSF51197">
    <property type="entry name" value="Clavaminate synthase-like"/>
    <property type="match status" value="1"/>
</dbReference>
<dbReference type="InterPro" id="IPR037151">
    <property type="entry name" value="AlkB-like_sf"/>
</dbReference>
<evidence type="ECO:0000256" key="1">
    <source>
        <dbReference type="PIRSR" id="PIRSR632852-1"/>
    </source>
</evidence>
<dbReference type="Pfam" id="PF13532">
    <property type="entry name" value="2OG-FeII_Oxy_2"/>
    <property type="match status" value="1"/>
</dbReference>
<keyword evidence="3" id="KW-0223">Dioxygenase</keyword>
<dbReference type="InterPro" id="IPR027450">
    <property type="entry name" value="AlkB-like"/>
</dbReference>
<dbReference type="GO" id="GO:0008198">
    <property type="term" value="F:ferrous iron binding"/>
    <property type="evidence" value="ECO:0007669"/>
    <property type="project" value="TreeGrafter"/>
</dbReference>
<organism evidence="3 4">
    <name type="scientific">Microbulbifer marinus</name>
    <dbReference type="NCBI Taxonomy" id="658218"/>
    <lineage>
        <taxon>Bacteria</taxon>
        <taxon>Pseudomonadati</taxon>
        <taxon>Pseudomonadota</taxon>
        <taxon>Gammaproteobacteria</taxon>
        <taxon>Cellvibrionales</taxon>
        <taxon>Microbulbiferaceae</taxon>
        <taxon>Microbulbifer</taxon>
    </lineage>
</organism>
<feature type="binding site" evidence="1">
    <location>
        <position position="174"/>
    </location>
    <ligand>
        <name>substrate</name>
    </ligand>
</feature>
<dbReference type="GO" id="GO:0035516">
    <property type="term" value="F:broad specificity oxidative DNA demethylase activity"/>
    <property type="evidence" value="ECO:0007669"/>
    <property type="project" value="TreeGrafter"/>
</dbReference>
<dbReference type="InterPro" id="IPR005123">
    <property type="entry name" value="Oxoglu/Fe-dep_dioxygenase_dom"/>
</dbReference>
<feature type="domain" description="Fe2OG dioxygenase" evidence="2">
    <location>
        <begin position="82"/>
        <end position="179"/>
    </location>
</feature>
<dbReference type="STRING" id="658218.SAMN05216562_0398"/>
<feature type="binding site" evidence="1">
    <location>
        <position position="170"/>
    </location>
    <ligand>
        <name>2-oxoglutarate</name>
        <dbReference type="ChEBI" id="CHEBI:16810"/>
    </ligand>
</feature>
<accession>A0A1H3VYJ0</accession>
<gene>
    <name evidence="3" type="ORF">SAMN05216562_0398</name>
</gene>
<keyword evidence="3" id="KW-0560">Oxidoreductase</keyword>
<feature type="binding site" evidence="1">
    <location>
        <position position="89"/>
    </location>
    <ligand>
        <name>2-oxoglutarate</name>
        <dbReference type="ChEBI" id="CHEBI:16810"/>
    </ligand>
</feature>
<reference evidence="4" key="1">
    <citation type="submission" date="2016-10" db="EMBL/GenBank/DDBJ databases">
        <authorList>
            <person name="Varghese N."/>
            <person name="Submissions S."/>
        </authorList>
    </citation>
    <scope>NUCLEOTIDE SEQUENCE [LARGE SCALE GENOMIC DNA]</scope>
    <source>
        <strain evidence="4">CGMCC 1.10657</strain>
    </source>
</reference>
<protein>
    <submittedName>
        <fullName evidence="3">DNA-N1-methyladenine dioxygenase</fullName>
    </submittedName>
</protein>
<dbReference type="GO" id="GO:0051747">
    <property type="term" value="F:cytosine C-5 DNA demethylase activity"/>
    <property type="evidence" value="ECO:0007669"/>
    <property type="project" value="TreeGrafter"/>
</dbReference>
<proteinExistence type="predicted"/>
<feature type="binding site" evidence="1">
    <location>
        <begin position="33"/>
        <end position="35"/>
    </location>
    <ligand>
        <name>substrate</name>
    </ligand>
</feature>
<feature type="binding site" evidence="1">
    <location>
        <position position="176"/>
    </location>
    <ligand>
        <name>2-oxoglutarate</name>
        <dbReference type="ChEBI" id="CHEBI:16810"/>
    </ligand>
</feature>
<evidence type="ECO:0000313" key="3">
    <source>
        <dbReference type="EMBL" id="SDZ79945.1"/>
    </source>
</evidence>
<keyword evidence="4" id="KW-1185">Reference proteome</keyword>
<dbReference type="Gene3D" id="2.60.120.590">
    <property type="entry name" value="Alpha-ketoglutarate-dependent dioxygenase AlkB-like"/>
    <property type="match status" value="1"/>
</dbReference>
<dbReference type="EMBL" id="FNQO01000001">
    <property type="protein sequence ID" value="SDZ79945.1"/>
    <property type="molecule type" value="Genomic_DNA"/>
</dbReference>
<evidence type="ECO:0000259" key="2">
    <source>
        <dbReference type="PROSITE" id="PS51471"/>
    </source>
</evidence>
<dbReference type="AlphaFoldDB" id="A0A1H3VYJ0"/>
<dbReference type="Proteomes" id="UP000198658">
    <property type="component" value="Unassembled WGS sequence"/>
</dbReference>
<dbReference type="PROSITE" id="PS51471">
    <property type="entry name" value="FE2OG_OXY"/>
    <property type="match status" value="1"/>
</dbReference>
<dbReference type="GO" id="GO:0006307">
    <property type="term" value="P:DNA alkylation repair"/>
    <property type="evidence" value="ECO:0007669"/>
    <property type="project" value="TreeGrafter"/>
</dbReference>
<sequence length="185" mass="21105">MLIRGWLSPAESAAMYEACLRLLQWEQPLVRLFGKSHPIPRRHAFVGDPDVIYRWSGLEQRPQSWVEPLDIIRSKLNDAGFRFNSVLVNHYRDGKDSMGWHADNEKELGEWPVVATVSLGQQRRLGFKRRDGTGRLSLDLPDGSLLLTSGAVQRYWLHGVAKSARKLGGRISLTFRHINARYMVG</sequence>
<evidence type="ECO:0000313" key="4">
    <source>
        <dbReference type="Proteomes" id="UP000198658"/>
    </source>
</evidence>
<dbReference type="InterPro" id="IPR032852">
    <property type="entry name" value="ALKBH2"/>
</dbReference>
<feature type="binding site" evidence="1">
    <location>
        <position position="158"/>
    </location>
    <ligand>
        <name>2-oxoglutarate</name>
        <dbReference type="ChEBI" id="CHEBI:16810"/>
    </ligand>
</feature>
<feature type="binding site" evidence="1">
    <location>
        <position position="101"/>
    </location>
    <ligand>
        <name>2-oxoglutarate</name>
        <dbReference type="ChEBI" id="CHEBI:16810"/>
    </ligand>
</feature>
<dbReference type="PANTHER" id="PTHR31573:SF1">
    <property type="entry name" value="DNA OXIDATIVE DEMETHYLASE ALKBH2"/>
    <property type="match status" value="1"/>
</dbReference>
<name>A0A1H3VYJ0_9GAMM</name>
<dbReference type="PANTHER" id="PTHR31573">
    <property type="entry name" value="ALPHA-KETOGLUTARATE-DEPENDENT DIOXYGENASE ALKB HOMOLOG 2"/>
    <property type="match status" value="1"/>
</dbReference>